<reference evidence="2" key="1">
    <citation type="submission" date="2020-09" db="EMBL/GenBank/DDBJ databases">
        <title>Genome-Enabled Discovery of Anthraquinone Biosynthesis in Senna tora.</title>
        <authorList>
            <person name="Kang S.-H."/>
            <person name="Pandey R.P."/>
            <person name="Lee C.-M."/>
            <person name="Sim J.-S."/>
            <person name="Jeong J.-T."/>
            <person name="Choi B.-S."/>
            <person name="Jung M."/>
            <person name="Ginzburg D."/>
            <person name="Zhao K."/>
            <person name="Won S.Y."/>
            <person name="Oh T.-J."/>
            <person name="Yu Y."/>
            <person name="Kim N.-H."/>
            <person name="Lee O.R."/>
            <person name="Lee T.-H."/>
            <person name="Bashyal P."/>
            <person name="Kim T.-S."/>
            <person name="Lee W.-H."/>
            <person name="Kawkins C."/>
            <person name="Kim C.-K."/>
            <person name="Kim J.S."/>
            <person name="Ahn B.O."/>
            <person name="Rhee S.Y."/>
            <person name="Sohng J.K."/>
        </authorList>
    </citation>
    <scope>NUCLEOTIDE SEQUENCE</scope>
    <source>
        <tissue evidence="2">Leaf</tissue>
    </source>
</reference>
<dbReference type="Proteomes" id="UP000634136">
    <property type="component" value="Unassembled WGS sequence"/>
</dbReference>
<keyword evidence="3" id="KW-1185">Reference proteome</keyword>
<proteinExistence type="predicted"/>
<dbReference type="EMBL" id="JAAIUW010000013">
    <property type="protein sequence ID" value="KAF7804060.1"/>
    <property type="molecule type" value="Genomic_DNA"/>
</dbReference>
<evidence type="ECO:0000256" key="1">
    <source>
        <dbReference type="SAM" id="Coils"/>
    </source>
</evidence>
<accession>A0A834SKB3</accession>
<feature type="coiled-coil region" evidence="1">
    <location>
        <begin position="80"/>
        <end position="143"/>
    </location>
</feature>
<dbReference type="PANTHER" id="PTHR38377:SF1">
    <property type="entry name" value="THREONINE-TRNA LIGASE 2"/>
    <property type="match status" value="1"/>
</dbReference>
<evidence type="ECO:0000313" key="2">
    <source>
        <dbReference type="EMBL" id="KAF7804060.1"/>
    </source>
</evidence>
<protein>
    <submittedName>
        <fullName evidence="2">Uncharacterized protein</fullName>
    </submittedName>
</protein>
<dbReference type="OrthoDB" id="2405052at2759"/>
<gene>
    <name evidence="2" type="ORF">G2W53_043171</name>
</gene>
<sequence>MAHSLHEDVCVLYEPPIDCGSYLSNDLRGLQVLRVLLGRACGPVEGLVWRSVAQPQSGKMVESMKPNDLQNTLKPFYQRAAEAEERLSRLEAALSSKKSAGNEEHLKVIDDLQSKLEKANGELVSEKEKAQKLAAENEKLQYRIIHLLRAIKEADLKLEQVGYNAGAAGEHKIAGFLNFWVHINFMLMHVFIGKSA</sequence>
<comment type="caution">
    <text evidence="2">The sequence shown here is derived from an EMBL/GenBank/DDBJ whole genome shotgun (WGS) entry which is preliminary data.</text>
</comment>
<dbReference type="PANTHER" id="PTHR38377">
    <property type="entry name" value="THREONINE-TRNA LIGASE 2"/>
    <property type="match status" value="1"/>
</dbReference>
<dbReference type="AlphaFoldDB" id="A0A834SKB3"/>
<organism evidence="2 3">
    <name type="scientific">Senna tora</name>
    <dbReference type="NCBI Taxonomy" id="362788"/>
    <lineage>
        <taxon>Eukaryota</taxon>
        <taxon>Viridiplantae</taxon>
        <taxon>Streptophyta</taxon>
        <taxon>Embryophyta</taxon>
        <taxon>Tracheophyta</taxon>
        <taxon>Spermatophyta</taxon>
        <taxon>Magnoliopsida</taxon>
        <taxon>eudicotyledons</taxon>
        <taxon>Gunneridae</taxon>
        <taxon>Pentapetalae</taxon>
        <taxon>rosids</taxon>
        <taxon>fabids</taxon>
        <taxon>Fabales</taxon>
        <taxon>Fabaceae</taxon>
        <taxon>Caesalpinioideae</taxon>
        <taxon>Cassia clade</taxon>
        <taxon>Senna</taxon>
    </lineage>
</organism>
<evidence type="ECO:0000313" key="3">
    <source>
        <dbReference type="Proteomes" id="UP000634136"/>
    </source>
</evidence>
<keyword evidence="1" id="KW-0175">Coiled coil</keyword>
<name>A0A834SKB3_9FABA</name>